<evidence type="ECO:0000256" key="4">
    <source>
        <dbReference type="ARBA" id="ARBA00022676"/>
    </source>
</evidence>
<dbReference type="PANTHER" id="PTHR10515:SF0">
    <property type="entry name" value="THYMIDINE PHOSPHORYLASE"/>
    <property type="match status" value="1"/>
</dbReference>
<dbReference type="InterPro" id="IPR018090">
    <property type="entry name" value="Pyrmidine_PPas_bac/euk"/>
</dbReference>
<dbReference type="SMART" id="SM00941">
    <property type="entry name" value="PYNP_C"/>
    <property type="match status" value="1"/>
</dbReference>
<accession>A0ABV7D8I4</accession>
<sequence>MANKGFLPQEVIRLKRDGAELSAVDIQNFVAGITDAAVSDAQISAFAMAVFFNGMTPAEGAALTLSMRDSGSVINWQNYGFDEGAPITDKHSTGGVGDKVSLMLAPIVAACGGFVPMISGRGLGHTGGTLDKFEAIPGYNPYPSIEDFAKTVKRVGCSIIGQTGSLAPADKRFYSVRDVTATVESIPLITASILSKKLAAGLGSLVMDVKFGSGAFMANFEKAKELAENIVRVANRAGTPTTAVMTDMNAVLGRTVGNAVEVIESAEFLINTKEADTRLVEVTLELAAHMLVVSGRAGDLDTAKSSAKAALDSGRAAEVFAKMVAAQGGPSDFMEKYTVYLPVTDTLKVIPAKRSGYVTAMDARAVGMAVVALGGGRTDPAQSINHAVGFKGFCQIGDWVESGEPLAYVYADTEMAAEQATHTIQKAVQLSDQAPQKMPVVAQIIRE</sequence>
<gene>
    <name evidence="7 9" type="primary">deoA</name>
    <name evidence="9" type="ORF">ACFOKA_16530</name>
</gene>
<protein>
    <recommendedName>
        <fullName evidence="3 7">Thymidine phosphorylase</fullName>
        <ecNumber evidence="3 7">2.4.2.4</ecNumber>
    </recommendedName>
    <alternativeName>
        <fullName evidence="7">TdRPase</fullName>
    </alternativeName>
</protein>
<dbReference type="InterPro" id="IPR036320">
    <property type="entry name" value="Glycosyl_Trfase_fam3_N_dom_sf"/>
</dbReference>
<evidence type="ECO:0000313" key="9">
    <source>
        <dbReference type="EMBL" id="MFC3053507.1"/>
    </source>
</evidence>
<dbReference type="GO" id="GO:0009032">
    <property type="term" value="F:thymidine phosphorylase activity"/>
    <property type="evidence" value="ECO:0007669"/>
    <property type="project" value="UniProtKB-EC"/>
</dbReference>
<comment type="pathway">
    <text evidence="7">Pyrimidine metabolism; dTMP biosynthesis via salvage pathway; dTMP from thymine: step 1/2.</text>
</comment>
<dbReference type="NCBIfam" id="TIGR02643">
    <property type="entry name" value="T_phosphoryl"/>
    <property type="match status" value="1"/>
</dbReference>
<dbReference type="Pfam" id="PF02885">
    <property type="entry name" value="Glycos_trans_3N"/>
    <property type="match status" value="1"/>
</dbReference>
<comment type="similarity">
    <text evidence="1 7">Belongs to the thymidine/pyrimidine-nucleoside phosphorylase family.</text>
</comment>
<dbReference type="InterPro" id="IPR017872">
    <property type="entry name" value="Pyrmidine_PPase_CS"/>
</dbReference>
<proteinExistence type="inferred from homology"/>
<dbReference type="Pfam" id="PF00591">
    <property type="entry name" value="Glycos_transf_3"/>
    <property type="match status" value="1"/>
</dbReference>
<evidence type="ECO:0000313" key="10">
    <source>
        <dbReference type="Proteomes" id="UP001595444"/>
    </source>
</evidence>
<dbReference type="PANTHER" id="PTHR10515">
    <property type="entry name" value="THYMIDINE PHOSPHORYLASE"/>
    <property type="match status" value="1"/>
</dbReference>
<dbReference type="InterPro" id="IPR035902">
    <property type="entry name" value="Nuc_phospho_transferase"/>
</dbReference>
<dbReference type="InterPro" id="IPR017459">
    <property type="entry name" value="Glycosyl_Trfase_fam3_N_dom"/>
</dbReference>
<organism evidence="9 10">
    <name type="scientific">Kordiimonas pumila</name>
    <dbReference type="NCBI Taxonomy" id="2161677"/>
    <lineage>
        <taxon>Bacteria</taxon>
        <taxon>Pseudomonadati</taxon>
        <taxon>Pseudomonadota</taxon>
        <taxon>Alphaproteobacteria</taxon>
        <taxon>Kordiimonadales</taxon>
        <taxon>Kordiimonadaceae</taxon>
        <taxon>Kordiimonas</taxon>
    </lineage>
</organism>
<name>A0ABV7D8I4_9PROT</name>
<evidence type="ECO:0000259" key="8">
    <source>
        <dbReference type="SMART" id="SM00941"/>
    </source>
</evidence>
<reference evidence="10" key="1">
    <citation type="journal article" date="2019" name="Int. J. Syst. Evol. Microbiol.">
        <title>The Global Catalogue of Microorganisms (GCM) 10K type strain sequencing project: providing services to taxonomists for standard genome sequencing and annotation.</title>
        <authorList>
            <consortium name="The Broad Institute Genomics Platform"/>
            <consortium name="The Broad Institute Genome Sequencing Center for Infectious Disease"/>
            <person name="Wu L."/>
            <person name="Ma J."/>
        </authorList>
    </citation>
    <scope>NUCLEOTIDE SEQUENCE [LARGE SCALE GENOMIC DNA]</scope>
    <source>
        <strain evidence="10">KCTC 62164</strain>
    </source>
</reference>
<keyword evidence="10" id="KW-1185">Reference proteome</keyword>
<comment type="caution">
    <text evidence="9">The sequence shown here is derived from an EMBL/GenBank/DDBJ whole genome shotgun (WGS) entry which is preliminary data.</text>
</comment>
<evidence type="ECO:0000256" key="7">
    <source>
        <dbReference type="HAMAP-Rule" id="MF_01628"/>
    </source>
</evidence>
<dbReference type="InterPro" id="IPR000312">
    <property type="entry name" value="Glycosyl_Trfase_fam3"/>
</dbReference>
<comment type="catalytic activity">
    <reaction evidence="6 7">
        <text>thymidine + phosphate = 2-deoxy-alpha-D-ribose 1-phosphate + thymine</text>
        <dbReference type="Rhea" id="RHEA:16037"/>
        <dbReference type="ChEBI" id="CHEBI:17748"/>
        <dbReference type="ChEBI" id="CHEBI:17821"/>
        <dbReference type="ChEBI" id="CHEBI:43474"/>
        <dbReference type="ChEBI" id="CHEBI:57259"/>
        <dbReference type="EC" id="2.4.2.4"/>
    </reaction>
</comment>
<dbReference type="InterPro" id="IPR013102">
    <property type="entry name" value="PYNP_C"/>
</dbReference>
<evidence type="ECO:0000256" key="6">
    <source>
        <dbReference type="ARBA" id="ARBA00048550"/>
    </source>
</evidence>
<comment type="function">
    <text evidence="7">The enzymes which catalyze the reversible phosphorolysis of pyrimidine nucleosides are involved in the degradation of these compounds and in their utilization as carbon and energy sources, or in the rescue of pyrimidine bases for nucleotide synthesis.</text>
</comment>
<dbReference type="SUPFAM" id="SSF47648">
    <property type="entry name" value="Nucleoside phosphorylase/phosphoribosyltransferase N-terminal domain"/>
    <property type="match status" value="1"/>
</dbReference>
<dbReference type="InterPro" id="IPR013465">
    <property type="entry name" value="Thymidine_Pase"/>
</dbReference>
<dbReference type="EMBL" id="JBHRSL010000027">
    <property type="protein sequence ID" value="MFC3053507.1"/>
    <property type="molecule type" value="Genomic_DNA"/>
</dbReference>
<dbReference type="Gene3D" id="3.40.1030.10">
    <property type="entry name" value="Nucleoside phosphorylase/phosphoribosyltransferase catalytic domain"/>
    <property type="match status" value="1"/>
</dbReference>
<evidence type="ECO:0000256" key="5">
    <source>
        <dbReference type="ARBA" id="ARBA00022679"/>
    </source>
</evidence>
<dbReference type="PIRSF" id="PIRSF000478">
    <property type="entry name" value="TP_PyNP"/>
    <property type="match status" value="1"/>
</dbReference>
<dbReference type="InterPro" id="IPR036566">
    <property type="entry name" value="PYNP-like_C_sf"/>
</dbReference>
<dbReference type="HAMAP" id="MF_01628">
    <property type="entry name" value="Thymid_phosp"/>
    <property type="match status" value="1"/>
</dbReference>
<dbReference type="SUPFAM" id="SSF52418">
    <property type="entry name" value="Nucleoside phosphorylase/phosphoribosyltransferase catalytic domain"/>
    <property type="match status" value="1"/>
</dbReference>
<dbReference type="InterPro" id="IPR000053">
    <property type="entry name" value="Thymidine/pyrmidine_PPase"/>
</dbReference>
<evidence type="ECO:0000256" key="2">
    <source>
        <dbReference type="ARBA" id="ARBA00011738"/>
    </source>
</evidence>
<dbReference type="NCBIfam" id="TIGR02644">
    <property type="entry name" value="Y_phosphoryl"/>
    <property type="match status" value="1"/>
</dbReference>
<dbReference type="PROSITE" id="PS00647">
    <property type="entry name" value="THYMID_PHOSPHORYLASE"/>
    <property type="match status" value="1"/>
</dbReference>
<dbReference type="Gene3D" id="3.90.1170.30">
    <property type="entry name" value="Pyrimidine nucleoside phosphorylase-like, C-terminal domain"/>
    <property type="match status" value="1"/>
</dbReference>
<dbReference type="Pfam" id="PF07831">
    <property type="entry name" value="PYNP_C"/>
    <property type="match status" value="1"/>
</dbReference>
<comment type="subunit">
    <text evidence="2 7">Homodimer.</text>
</comment>
<dbReference type="Proteomes" id="UP001595444">
    <property type="component" value="Unassembled WGS sequence"/>
</dbReference>
<keyword evidence="5 7" id="KW-0808">Transferase</keyword>
<dbReference type="Gene3D" id="1.20.970.10">
    <property type="entry name" value="Transferase, Pyrimidine Nucleoside Phosphorylase, Chain C"/>
    <property type="match status" value="1"/>
</dbReference>
<evidence type="ECO:0000256" key="1">
    <source>
        <dbReference type="ARBA" id="ARBA00006915"/>
    </source>
</evidence>
<dbReference type="SUPFAM" id="SSF54680">
    <property type="entry name" value="Pyrimidine nucleoside phosphorylase C-terminal domain"/>
    <property type="match status" value="1"/>
</dbReference>
<dbReference type="NCBIfam" id="NF004490">
    <property type="entry name" value="PRK05820.1"/>
    <property type="match status" value="1"/>
</dbReference>
<evidence type="ECO:0000256" key="3">
    <source>
        <dbReference type="ARBA" id="ARBA00011892"/>
    </source>
</evidence>
<dbReference type="RefSeq" id="WP_194215539.1">
    <property type="nucleotide sequence ID" value="NZ_CP061205.1"/>
</dbReference>
<dbReference type="EC" id="2.4.2.4" evidence="3 7"/>
<keyword evidence="4 7" id="KW-0328">Glycosyltransferase</keyword>
<feature type="domain" description="Pyrimidine nucleoside phosphorylase C-terminal" evidence="8">
    <location>
        <begin position="357"/>
        <end position="431"/>
    </location>
</feature>